<reference evidence="2" key="1">
    <citation type="submission" date="2025-08" db="UniProtKB">
        <authorList>
            <consortium name="Ensembl"/>
        </authorList>
    </citation>
    <scope>IDENTIFICATION</scope>
</reference>
<dbReference type="GO" id="GO:0005929">
    <property type="term" value="C:cilium"/>
    <property type="evidence" value="ECO:0007669"/>
    <property type="project" value="TreeGrafter"/>
</dbReference>
<dbReference type="InterPro" id="IPR008979">
    <property type="entry name" value="Galactose-bd-like_sf"/>
</dbReference>
<feature type="domain" description="F5/8 type C" evidence="1">
    <location>
        <begin position="16"/>
        <end position="121"/>
    </location>
</feature>
<evidence type="ECO:0000259" key="1">
    <source>
        <dbReference type="Pfam" id="PF00754"/>
    </source>
</evidence>
<dbReference type="OMA" id="MWTRNAK"/>
<dbReference type="GeneTree" id="ENSGT00940000166675"/>
<dbReference type="InterPro" id="IPR033558">
    <property type="entry name" value="IFT25"/>
</dbReference>
<dbReference type="GO" id="GO:0042073">
    <property type="term" value="P:intraciliary transport"/>
    <property type="evidence" value="ECO:0007669"/>
    <property type="project" value="InterPro"/>
</dbReference>
<dbReference type="Pfam" id="PF00754">
    <property type="entry name" value="F5_F8_type_C"/>
    <property type="match status" value="1"/>
</dbReference>
<dbReference type="SUPFAM" id="SSF49785">
    <property type="entry name" value="Galactose-binding domain-like"/>
    <property type="match status" value="1"/>
</dbReference>
<name>A0A3Q2YKD3_HIPCM</name>
<accession>A0A3Q2YKD3</accession>
<protein>
    <submittedName>
        <fullName evidence="2">Heat shock protein, alpha-crystallin-related, b11</fullName>
    </submittedName>
</protein>
<dbReference type="AlphaFoldDB" id="A0A3Q2YKD3"/>
<dbReference type="GO" id="GO:0030992">
    <property type="term" value="C:intraciliary transport particle B"/>
    <property type="evidence" value="ECO:0007669"/>
    <property type="project" value="InterPro"/>
</dbReference>
<dbReference type="Proteomes" id="UP000264820">
    <property type="component" value="Unplaced"/>
</dbReference>
<dbReference type="GO" id="GO:0005813">
    <property type="term" value="C:centrosome"/>
    <property type="evidence" value="ECO:0007669"/>
    <property type="project" value="TreeGrafter"/>
</dbReference>
<reference evidence="2" key="2">
    <citation type="submission" date="2025-09" db="UniProtKB">
        <authorList>
            <consortium name="Ensembl"/>
        </authorList>
    </citation>
    <scope>IDENTIFICATION</scope>
</reference>
<dbReference type="Gene3D" id="2.60.120.260">
    <property type="entry name" value="Galactose-binding domain-like"/>
    <property type="match status" value="1"/>
</dbReference>
<proteinExistence type="predicted"/>
<dbReference type="STRING" id="109280.ENSHCOP00000013907"/>
<dbReference type="InterPro" id="IPR000421">
    <property type="entry name" value="FA58C"/>
</dbReference>
<dbReference type="PANTHER" id="PTHR33906:SF1">
    <property type="entry name" value="INTRAFLAGELLAR TRANSPORT PROTEIN 25 HOMOLOG"/>
    <property type="match status" value="1"/>
</dbReference>
<sequence>MNESSIRSLGLKVVVAASNDENHPPENMIDGNANTFWMSTGMFPQEFIIRFAEMTNVSSVTLDSYNVKHLKVEKNTSENASHFEFVEEKELKLTEGQLQTNSISLGGSNATHLRFIITSGYDHFVAVHKIDAAASSLVV</sequence>
<evidence type="ECO:0000313" key="2">
    <source>
        <dbReference type="Ensembl" id="ENSHCOP00000013907.1"/>
    </source>
</evidence>
<keyword evidence="3" id="KW-1185">Reference proteome</keyword>
<dbReference type="PANTHER" id="PTHR33906">
    <property type="entry name" value="INTRAFLAGELLAR TRANSPORT PROTEIN 25 HOMOLOG"/>
    <property type="match status" value="1"/>
</dbReference>
<dbReference type="Ensembl" id="ENSHCOT00000021361.1">
    <property type="protein sequence ID" value="ENSHCOP00000013907.1"/>
    <property type="gene ID" value="ENSHCOG00000017141.1"/>
</dbReference>
<organism evidence="2 3">
    <name type="scientific">Hippocampus comes</name>
    <name type="common">Tiger tail seahorse</name>
    <dbReference type="NCBI Taxonomy" id="109280"/>
    <lineage>
        <taxon>Eukaryota</taxon>
        <taxon>Metazoa</taxon>
        <taxon>Chordata</taxon>
        <taxon>Craniata</taxon>
        <taxon>Vertebrata</taxon>
        <taxon>Euteleostomi</taxon>
        <taxon>Actinopterygii</taxon>
        <taxon>Neopterygii</taxon>
        <taxon>Teleostei</taxon>
        <taxon>Neoteleostei</taxon>
        <taxon>Acanthomorphata</taxon>
        <taxon>Syngnathiaria</taxon>
        <taxon>Syngnathiformes</taxon>
        <taxon>Syngnathoidei</taxon>
        <taxon>Syngnathidae</taxon>
        <taxon>Hippocampus</taxon>
    </lineage>
</organism>
<evidence type="ECO:0000313" key="3">
    <source>
        <dbReference type="Proteomes" id="UP000264820"/>
    </source>
</evidence>